<gene>
    <name evidence="1" type="ORF">QE207_08320</name>
</gene>
<dbReference type="AlphaFoldDB" id="A0AA95K1P2"/>
<dbReference type="Pfam" id="PF06147">
    <property type="entry name" value="DUF968"/>
    <property type="match status" value="1"/>
</dbReference>
<dbReference type="RefSeq" id="WP_280630259.1">
    <property type="nucleotide sequence ID" value="NZ_CP123498.1"/>
</dbReference>
<reference evidence="1" key="1">
    <citation type="submission" date="2023-04" db="EMBL/GenBank/DDBJ databases">
        <title>Genome dynamics across the evolutionary transition to endosymbiosis.</title>
        <authorList>
            <person name="Siozios S."/>
            <person name="Nadal-Jimenez P."/>
            <person name="Azagi T."/>
            <person name="Sprong H."/>
            <person name="Frost C.L."/>
            <person name="Parratt S.R."/>
            <person name="Taylor G."/>
            <person name="Brettell L."/>
            <person name="Lew K.C."/>
            <person name="Croft L."/>
            <person name="King K.C."/>
            <person name="Brockhurst M.A."/>
            <person name="Hypsa V."/>
            <person name="Novakova E."/>
            <person name="Darby A.C."/>
            <person name="Hurst G.D.D."/>
        </authorList>
    </citation>
    <scope>NUCLEOTIDE SEQUENCE</scope>
    <source>
        <strain evidence="1">AIh</strain>
    </source>
</reference>
<dbReference type="InterPro" id="IPR010373">
    <property type="entry name" value="DUF968"/>
</dbReference>
<organism evidence="1 2">
    <name type="scientific">Arsenophonus nasoniae</name>
    <name type="common">son-killer infecting Nasonia vitripennis</name>
    <dbReference type="NCBI Taxonomy" id="638"/>
    <lineage>
        <taxon>Bacteria</taxon>
        <taxon>Pseudomonadati</taxon>
        <taxon>Pseudomonadota</taxon>
        <taxon>Gammaproteobacteria</taxon>
        <taxon>Enterobacterales</taxon>
        <taxon>Morganellaceae</taxon>
        <taxon>Arsenophonus</taxon>
    </lineage>
</organism>
<protein>
    <submittedName>
        <fullName evidence="1">DUF968 domain-containing protein</fullName>
    </submittedName>
</protein>
<accession>A0AA95K1P2</accession>
<evidence type="ECO:0000313" key="2">
    <source>
        <dbReference type="Proteomes" id="UP001177597"/>
    </source>
</evidence>
<proteinExistence type="predicted"/>
<dbReference type="EMBL" id="CP123498">
    <property type="protein sequence ID" value="WGL96899.1"/>
    <property type="molecule type" value="Genomic_DNA"/>
</dbReference>
<sequence length="83" mass="9595">MHWVKSRPCCACGKQADDPHHLINLGNAGMGTKAHDIETIPLCRIHHNQLHHDLTAWQLRYGTQLQLWHQFVRYSFGMGVFGY</sequence>
<evidence type="ECO:0000313" key="1">
    <source>
        <dbReference type="EMBL" id="WGL96899.1"/>
    </source>
</evidence>
<dbReference type="Proteomes" id="UP001177597">
    <property type="component" value="Chromosome"/>
</dbReference>
<name>A0AA95K1P2_9GAMM</name>